<dbReference type="Gene3D" id="3.40.50.300">
    <property type="entry name" value="P-loop containing nucleotide triphosphate hydrolases"/>
    <property type="match status" value="1"/>
</dbReference>
<dbReference type="AlphaFoldDB" id="D7UWL7"/>
<name>D7UWL7_LISGR</name>
<proteinExistence type="predicted"/>
<dbReference type="Proteomes" id="UP000010119">
    <property type="component" value="Unassembled WGS sequence"/>
</dbReference>
<feature type="domain" description="Schlafen group 3-like DNA/RNA helicase" evidence="1">
    <location>
        <begin position="217"/>
        <end position="390"/>
    </location>
</feature>
<evidence type="ECO:0000313" key="3">
    <source>
        <dbReference type="Proteomes" id="UP000010119"/>
    </source>
</evidence>
<dbReference type="eggNOG" id="COG0507">
    <property type="taxonomic scope" value="Bacteria"/>
</dbReference>
<accession>D7UWL7</accession>
<dbReference type="HOGENOM" id="CLU_031184_0_0_9"/>
<dbReference type="Pfam" id="PF09848">
    <property type="entry name" value="SLFN-g3_helicase"/>
    <property type="match status" value="1"/>
</dbReference>
<dbReference type="InterPro" id="IPR027417">
    <property type="entry name" value="P-loop_NTPase"/>
</dbReference>
<dbReference type="EMBL" id="ACCR02000003">
    <property type="protein sequence ID" value="EFI84075.1"/>
    <property type="molecule type" value="Genomic_DNA"/>
</dbReference>
<protein>
    <recommendedName>
        <fullName evidence="1">Schlafen group 3-like DNA/RNA helicase domain-containing protein</fullName>
    </recommendedName>
</protein>
<dbReference type="CDD" id="cd00009">
    <property type="entry name" value="AAA"/>
    <property type="match status" value="1"/>
</dbReference>
<sequence>MIREEYTMDLATMIKSESIIPEDAYEEFLKRNKVVMKEHELKTIGSFISTLKIGDYNNFLEYYFNYFFVGYKIPQIGEEFDLLRFGTNFNVNIELKRKATDEAVLRQLKRKKHYLGILNCQTLHFCYREEDNSIVSLGDQLELIKYSADDLMSCLEAQKVLNVTLSDADRLFNPADFLISPFNATDAFIKGDYFLTQHQYKIQQLIKSDLFKNKESHLIEGKAGTGKTLLIYNLAKELMHEDKKVMIIHCGKLNDGHRILNSKYGFSIQSIKSVKNTIREKDTDIIIIDECQRIKKQQLLFIQEYAKQFGVLVVYSLDPEQCLSNSEIRTKIKEEIILNIPQSNVHRLKNKIRTNVEMAEFIKKFFKHDKNDIPLANSNRNIQLKYFKSYNDGLIFWQKLSEKGWTPIKYTPSLHSPDPFDVIDENSYNNSHDVIGQEFDKVCIIIDNNFNYQKEGDILTLEGTNSSYYHSSKMLFQNMTRSRKKLCLIIIENKNLFIEVSKLLEVI</sequence>
<evidence type="ECO:0000259" key="1">
    <source>
        <dbReference type="Pfam" id="PF09848"/>
    </source>
</evidence>
<evidence type="ECO:0000313" key="2">
    <source>
        <dbReference type="EMBL" id="EFI84075.1"/>
    </source>
</evidence>
<reference evidence="2" key="1">
    <citation type="submission" date="2010-06" db="EMBL/GenBank/DDBJ databases">
        <authorList>
            <person name="Muzny D."/>
            <person name="Qin X."/>
            <person name="Buhay C."/>
            <person name="Dugan-Rocha S."/>
            <person name="Ding Y."/>
            <person name="Chen G."/>
            <person name="Hawes A."/>
            <person name="Holder M."/>
            <person name="Jhangiani S."/>
            <person name="Johnson A."/>
            <person name="Khan Z."/>
            <person name="Li Z."/>
            <person name="Liu W."/>
            <person name="Liu X."/>
            <person name="Perez L."/>
            <person name="Shen H."/>
            <person name="Wang Q."/>
            <person name="Watt J."/>
            <person name="Xi L."/>
            <person name="Xin Y."/>
            <person name="Zhou J."/>
            <person name="Deng J."/>
            <person name="Jiang H."/>
            <person name="Liu Y."/>
            <person name="Qu J."/>
            <person name="Song X.-Z."/>
            <person name="Zhang L."/>
            <person name="Villasana D."/>
            <person name="Johnson A."/>
            <person name="Liu J."/>
            <person name="Liyanage D."/>
            <person name="Lorensuhewa L."/>
            <person name="Robinson T."/>
            <person name="Song A."/>
            <person name="Song B.-B."/>
            <person name="Dinh H."/>
            <person name="Thornton R."/>
            <person name="Coyle M."/>
            <person name="Francisco L."/>
            <person name="Jackson L."/>
            <person name="Javaid M."/>
            <person name="Korchina V."/>
            <person name="Kovar C."/>
            <person name="Mata R."/>
            <person name="Mathew T."/>
            <person name="Ngo R."/>
            <person name="Nguyen L."/>
            <person name="Nguyen N."/>
            <person name="Okwuonu G."/>
            <person name="Ongeri F."/>
            <person name="Pham C."/>
            <person name="Simmons D."/>
            <person name="Wilczek-Boney K."/>
            <person name="Hale W."/>
            <person name="Jakkamsetti A."/>
            <person name="Pham P."/>
            <person name="Ruth R."/>
            <person name="San Lucas F."/>
            <person name="Warren J."/>
            <person name="Zhang J."/>
            <person name="Zhao Z."/>
            <person name="Zhou C."/>
            <person name="Zhu D."/>
            <person name="Lee S."/>
            <person name="Bess C."/>
            <person name="Blankenburg K."/>
            <person name="Forbes L."/>
            <person name="Fu Q."/>
            <person name="Gubbala S."/>
            <person name="Hirani K."/>
            <person name="Jayaseelan J.C."/>
            <person name="Lara F."/>
            <person name="Munidasa M."/>
            <person name="Palculict T."/>
            <person name="Patil S."/>
            <person name="Pu L.-L."/>
            <person name="Saada N."/>
            <person name="Tang L."/>
            <person name="Weissenberger G."/>
            <person name="Zhu Y."/>
            <person name="Hemphill L."/>
            <person name="Shang Y."/>
            <person name="Youmans B."/>
            <person name="Ayvaz T."/>
            <person name="Ross M."/>
            <person name="Santibanez J."/>
            <person name="Aqrawi P."/>
            <person name="Gross S."/>
            <person name="Joshi V."/>
            <person name="Fowler G."/>
            <person name="Nazareth L."/>
            <person name="Reid J."/>
            <person name="Worley K."/>
            <person name="Petrosino J."/>
            <person name="Highlander S."/>
            <person name="Gibbs R."/>
        </authorList>
    </citation>
    <scope>NUCLEOTIDE SEQUENCE [LARGE SCALE GENOMIC DNA]</scope>
    <source>
        <strain evidence="2">DSM 20601</strain>
    </source>
</reference>
<dbReference type="STRING" id="525367.HMPREF0556_10628"/>
<comment type="caution">
    <text evidence="2">The sequence shown here is derived from an EMBL/GenBank/DDBJ whole genome shotgun (WGS) entry which is preliminary data.</text>
</comment>
<keyword evidence="3" id="KW-1185">Reference proteome</keyword>
<dbReference type="InterPro" id="IPR018647">
    <property type="entry name" value="SLFN_3-like_DNA/RNA_helicase"/>
</dbReference>
<dbReference type="SUPFAM" id="SSF52540">
    <property type="entry name" value="P-loop containing nucleoside triphosphate hydrolases"/>
    <property type="match status" value="1"/>
</dbReference>
<organism evidence="2 3">
    <name type="scientific">Listeria grayi DSM 20601</name>
    <dbReference type="NCBI Taxonomy" id="525367"/>
    <lineage>
        <taxon>Bacteria</taxon>
        <taxon>Bacillati</taxon>
        <taxon>Bacillota</taxon>
        <taxon>Bacilli</taxon>
        <taxon>Bacillales</taxon>
        <taxon>Listeriaceae</taxon>
        <taxon>Listeria</taxon>
    </lineage>
</organism>
<gene>
    <name evidence="2" type="ORF">HMPREF0556_10628</name>
</gene>